<sequence length="437" mass="48579">MKRKIISLILTFAISLSIGSTAFAAENNQPPQLYPKTTAVAIDAETGEVIYEKNLDNKIYPASTTKLLTALLLTETKKPTDLLTYTASAKAQPSASINLDKKPLNIGQQMTVENAMKGLLIYSANDIAYMIADNILGKLDDNVSDTNRDFSVLMNKKIAELGLKSTHFITPNGLHDPNHYTTAYDMSVIAKNAFSNKYILDTVKQKEATITTADGINIPIENRNKLILEKETSLYDKTCIGGKTGYTNEAGKCLIAVFDRGGRKIIGVIMNSGYDSQDTLVFKDMENLVNYSYTINYTNLYTSNSTYKTETVSYKPLKFFGPTKTIQVPLLLKENVKYYKNDINDKEKKLTDNISSLDPWKLKTDTSVGTLTLTERGITKKYNLYAGVSTGDLIKDNKLLYGGVLAGIIAVVAVIIILIFNIINLFSKRGRRKSYYR</sequence>
<keyword evidence="1" id="KW-0812">Transmembrane</keyword>
<dbReference type="GO" id="GO:0009002">
    <property type="term" value="F:serine-type D-Ala-D-Ala carboxypeptidase activity"/>
    <property type="evidence" value="ECO:0007669"/>
    <property type="project" value="InterPro"/>
</dbReference>
<feature type="domain" description="Peptidase S11 D-alanyl-D-alanine carboxypeptidase A N-terminal" evidence="3">
    <location>
        <begin position="37"/>
        <end position="272"/>
    </location>
</feature>
<proteinExistence type="predicted"/>
<feature type="signal peptide" evidence="2">
    <location>
        <begin position="1"/>
        <end position="24"/>
    </location>
</feature>
<dbReference type="STRING" id="86416.Clopa_3339"/>
<feature type="chain" id="PRO_5004367739" evidence="2">
    <location>
        <begin position="25"/>
        <end position="437"/>
    </location>
</feature>
<gene>
    <name evidence="4" type="ORF">Clopa_3339</name>
</gene>
<keyword evidence="4" id="KW-0121">Carboxypeptidase</keyword>
<dbReference type="Proteomes" id="UP000013523">
    <property type="component" value="Chromosome"/>
</dbReference>
<name>R4KEU7_CLOPA</name>
<reference evidence="4 5" key="1">
    <citation type="submission" date="2012-01" db="EMBL/GenBank/DDBJ databases">
        <title>Complete sequence of chromosome of Clostridium pasteurianum BC1.</title>
        <authorList>
            <consortium name="US DOE Joint Genome Institute"/>
            <person name="Lucas S."/>
            <person name="Han J."/>
            <person name="Lapidus A."/>
            <person name="Cheng J.-F."/>
            <person name="Goodwin L."/>
            <person name="Pitluck S."/>
            <person name="Peters L."/>
            <person name="Mikhailova N."/>
            <person name="Teshima H."/>
            <person name="Detter J.C."/>
            <person name="Han C."/>
            <person name="Tapia R."/>
            <person name="Land M."/>
            <person name="Hauser L."/>
            <person name="Kyrpides N."/>
            <person name="Ivanova N."/>
            <person name="Pagani I."/>
            <person name="Dunn J."/>
            <person name="Taghavi S."/>
            <person name="Francis A."/>
            <person name="van der Lelie D."/>
            <person name="Woyke T."/>
        </authorList>
    </citation>
    <scope>NUCLEOTIDE SEQUENCE [LARGE SCALE GENOMIC DNA]</scope>
    <source>
        <strain evidence="4 5">BC1</strain>
    </source>
</reference>
<evidence type="ECO:0000259" key="3">
    <source>
        <dbReference type="Pfam" id="PF00768"/>
    </source>
</evidence>
<keyword evidence="1" id="KW-1133">Transmembrane helix</keyword>
<evidence type="ECO:0000256" key="1">
    <source>
        <dbReference type="SAM" id="Phobius"/>
    </source>
</evidence>
<evidence type="ECO:0000313" key="5">
    <source>
        <dbReference type="Proteomes" id="UP000013523"/>
    </source>
</evidence>
<keyword evidence="1" id="KW-0472">Membrane</keyword>
<dbReference type="EMBL" id="CP003261">
    <property type="protein sequence ID" value="AGK98135.1"/>
    <property type="molecule type" value="Genomic_DNA"/>
</dbReference>
<dbReference type="InterPro" id="IPR012338">
    <property type="entry name" value="Beta-lactam/transpept-like"/>
</dbReference>
<dbReference type="SUPFAM" id="SSF56601">
    <property type="entry name" value="beta-lactamase/transpeptidase-like"/>
    <property type="match status" value="1"/>
</dbReference>
<dbReference type="Pfam" id="PF00768">
    <property type="entry name" value="Peptidase_S11"/>
    <property type="match status" value="1"/>
</dbReference>
<protein>
    <submittedName>
        <fullName evidence="4">D-alanyl-D-alanine carboxypeptidase</fullName>
    </submittedName>
</protein>
<keyword evidence="5" id="KW-1185">Reference proteome</keyword>
<dbReference type="AlphaFoldDB" id="R4KEU7"/>
<dbReference type="HOGENOM" id="CLU_027070_7_3_9"/>
<dbReference type="eggNOG" id="COG1686">
    <property type="taxonomic scope" value="Bacteria"/>
</dbReference>
<keyword evidence="4" id="KW-0378">Hydrolase</keyword>
<dbReference type="PANTHER" id="PTHR21581">
    <property type="entry name" value="D-ALANYL-D-ALANINE CARBOXYPEPTIDASE"/>
    <property type="match status" value="1"/>
</dbReference>
<dbReference type="PANTHER" id="PTHR21581:SF26">
    <property type="entry name" value="D-ALANYL-D-ALANINE ENDOPEPTIDASE"/>
    <property type="match status" value="1"/>
</dbReference>
<keyword evidence="4" id="KW-0645">Protease</keyword>
<dbReference type="GO" id="GO:0006508">
    <property type="term" value="P:proteolysis"/>
    <property type="evidence" value="ECO:0007669"/>
    <property type="project" value="InterPro"/>
</dbReference>
<evidence type="ECO:0000313" key="4">
    <source>
        <dbReference type="EMBL" id="AGK98135.1"/>
    </source>
</evidence>
<dbReference type="OrthoDB" id="1701915at2"/>
<keyword evidence="2" id="KW-0732">Signal</keyword>
<dbReference type="PATRIC" id="fig|86416.3.peg.3332"/>
<evidence type="ECO:0000256" key="2">
    <source>
        <dbReference type="SAM" id="SignalP"/>
    </source>
</evidence>
<dbReference type="RefSeq" id="WP_015616420.1">
    <property type="nucleotide sequence ID" value="NC_021182.1"/>
</dbReference>
<feature type="transmembrane region" description="Helical" evidence="1">
    <location>
        <begin position="399"/>
        <end position="427"/>
    </location>
</feature>
<dbReference type="KEGG" id="cpas:Clopa_3339"/>
<dbReference type="Gene3D" id="3.40.710.10">
    <property type="entry name" value="DD-peptidase/beta-lactamase superfamily"/>
    <property type="match status" value="1"/>
</dbReference>
<dbReference type="InterPro" id="IPR001967">
    <property type="entry name" value="Peptidase_S11_N"/>
</dbReference>
<organism evidence="4 5">
    <name type="scientific">Clostridium pasteurianum BC1</name>
    <dbReference type="NCBI Taxonomy" id="86416"/>
    <lineage>
        <taxon>Bacteria</taxon>
        <taxon>Bacillati</taxon>
        <taxon>Bacillota</taxon>
        <taxon>Clostridia</taxon>
        <taxon>Eubacteriales</taxon>
        <taxon>Clostridiaceae</taxon>
        <taxon>Clostridium</taxon>
    </lineage>
</organism>
<accession>R4KEU7</accession>